<sequence>MTHLSPFRRGAAVLACAGFLCGVLGTGTAAAASPAAATAGGGLGPSKGRVIAKNGLELRDGPGTAYRAVGSLPYGTVVTIRCKVNGENVHGNPRWYEVGEGRVTWLSARYVETLGTAPRWCADRHR</sequence>
<dbReference type="InterPro" id="IPR003646">
    <property type="entry name" value="SH3-like_bac-type"/>
</dbReference>
<evidence type="ECO:0000313" key="1">
    <source>
        <dbReference type="EMBL" id="GCB88920.1"/>
    </source>
</evidence>
<organism evidence="1 2">
    <name type="scientific">Streptomyces noursei</name>
    <name type="common">Streptomyces albulus</name>
    <dbReference type="NCBI Taxonomy" id="1971"/>
    <lineage>
        <taxon>Bacteria</taxon>
        <taxon>Bacillati</taxon>
        <taxon>Actinomycetota</taxon>
        <taxon>Actinomycetes</taxon>
        <taxon>Kitasatosporales</taxon>
        <taxon>Streptomycetaceae</taxon>
        <taxon>Streptomyces</taxon>
    </lineage>
</organism>
<dbReference type="eggNOG" id="COG4991">
    <property type="taxonomic scope" value="Bacteria"/>
</dbReference>
<protein>
    <submittedName>
        <fullName evidence="1">Uncharacterized protein</fullName>
    </submittedName>
</protein>
<dbReference type="RefSeq" id="WP_016573302.1">
    <property type="nucleotide sequence ID" value="NZ_BHXC01000006.1"/>
</dbReference>
<dbReference type="Proteomes" id="UP000288351">
    <property type="component" value="Unassembled WGS sequence"/>
</dbReference>
<dbReference type="Pfam" id="PF08239">
    <property type="entry name" value="SH3_3"/>
    <property type="match status" value="1"/>
</dbReference>
<dbReference type="SMART" id="SM00287">
    <property type="entry name" value="SH3b"/>
    <property type="match status" value="1"/>
</dbReference>
<dbReference type="Gene3D" id="2.30.30.40">
    <property type="entry name" value="SH3 Domains"/>
    <property type="match status" value="1"/>
</dbReference>
<dbReference type="EMBL" id="BHXC01000006">
    <property type="protein sequence ID" value="GCB88920.1"/>
    <property type="molecule type" value="Genomic_DNA"/>
</dbReference>
<comment type="caution">
    <text evidence="1">The sequence shown here is derived from an EMBL/GenBank/DDBJ whole genome shotgun (WGS) entry which is preliminary data.</text>
</comment>
<proteinExistence type="predicted"/>
<dbReference type="AlphaFoldDB" id="A0A059VW82"/>
<dbReference type="STRING" id="68570.DC74_781"/>
<reference evidence="1 2" key="1">
    <citation type="journal article" date="2019" name="Microbiol. Resour. Announc.">
        <title>Draft Genome Sequence of the Most Traditional epsilon-Poly-l-Lysine Producer, Streptomyces albulus NBRC14147.</title>
        <authorList>
            <person name="Yamanaka K."/>
            <person name="Hamano Y."/>
        </authorList>
    </citation>
    <scope>NUCLEOTIDE SEQUENCE [LARGE SCALE GENOMIC DNA]</scope>
    <source>
        <strain evidence="1 2">NBRC 14147</strain>
    </source>
</reference>
<evidence type="ECO:0000313" key="2">
    <source>
        <dbReference type="Proteomes" id="UP000288351"/>
    </source>
</evidence>
<accession>A0A059VW82</accession>
<dbReference type="PROSITE" id="PS51781">
    <property type="entry name" value="SH3B"/>
    <property type="match status" value="1"/>
</dbReference>
<gene>
    <name evidence="1" type="ORF">SALB_01593</name>
</gene>
<name>A0A059VW82_STRNR</name>